<gene>
    <name evidence="5" type="ORF">ETU37_21040</name>
</gene>
<dbReference type="Proteomes" id="UP000291189">
    <property type="component" value="Unassembled WGS sequence"/>
</dbReference>
<evidence type="ECO:0000256" key="1">
    <source>
        <dbReference type="ARBA" id="ARBA00004127"/>
    </source>
</evidence>
<sequence length="147" mass="15456">MLAAGVVQRVVSPSATPSRGRTTVAVALAVASASLAGASATRFRRSGTTVQPFEPEQASTLVTTGANALTRNPMYVGMTGLLLAHAAYRGSWRALVPAATFVTFIDRYQVLFEEQALAAKFGAAYDEYCATVPRWLDVRSVAAAQSG</sequence>
<keyword evidence="3" id="KW-1133">Transmembrane helix</keyword>
<keyword evidence="5" id="KW-0808">Transferase</keyword>
<dbReference type="EMBL" id="SDPU01000035">
    <property type="protein sequence ID" value="RYU09754.1"/>
    <property type="molecule type" value="Genomic_DNA"/>
</dbReference>
<protein>
    <submittedName>
        <fullName evidence="5">Isoprenylcysteine carboxylmethyltransferase family protein</fullName>
    </submittedName>
</protein>
<keyword evidence="2" id="KW-0812">Transmembrane</keyword>
<dbReference type="InterPro" id="IPR007318">
    <property type="entry name" value="Phopholipid_MeTrfase"/>
</dbReference>
<dbReference type="Pfam" id="PF04191">
    <property type="entry name" value="PEMT"/>
    <property type="match status" value="1"/>
</dbReference>
<evidence type="ECO:0000256" key="2">
    <source>
        <dbReference type="ARBA" id="ARBA00022692"/>
    </source>
</evidence>
<name>A0A4Q5IV02_9ACTN</name>
<dbReference type="GO" id="GO:0032259">
    <property type="term" value="P:methylation"/>
    <property type="evidence" value="ECO:0007669"/>
    <property type="project" value="UniProtKB-KW"/>
</dbReference>
<dbReference type="AlphaFoldDB" id="A0A4Q5IV02"/>
<organism evidence="5 6">
    <name type="scientific">Nocardioides iriomotensis</name>
    <dbReference type="NCBI Taxonomy" id="715784"/>
    <lineage>
        <taxon>Bacteria</taxon>
        <taxon>Bacillati</taxon>
        <taxon>Actinomycetota</taxon>
        <taxon>Actinomycetes</taxon>
        <taxon>Propionibacteriales</taxon>
        <taxon>Nocardioidaceae</taxon>
        <taxon>Nocardioides</taxon>
    </lineage>
</organism>
<keyword evidence="5" id="KW-0489">Methyltransferase</keyword>
<dbReference type="GO" id="GO:0008168">
    <property type="term" value="F:methyltransferase activity"/>
    <property type="evidence" value="ECO:0007669"/>
    <property type="project" value="UniProtKB-KW"/>
</dbReference>
<dbReference type="OrthoDB" id="941586at2"/>
<evidence type="ECO:0000256" key="4">
    <source>
        <dbReference type="ARBA" id="ARBA00023136"/>
    </source>
</evidence>
<reference evidence="5 6" key="1">
    <citation type="submission" date="2019-01" db="EMBL/GenBank/DDBJ databases">
        <title>Nocardioides guangzhouensis sp. nov., an actinobacterium isolated from soil.</title>
        <authorList>
            <person name="Fu Y."/>
            <person name="Cai Y."/>
            <person name="Lin Z."/>
            <person name="Chen P."/>
        </authorList>
    </citation>
    <scope>NUCLEOTIDE SEQUENCE [LARGE SCALE GENOMIC DNA]</scope>
    <source>
        <strain evidence="5 6">NBRC 105384</strain>
    </source>
</reference>
<accession>A0A4Q5IV02</accession>
<comment type="caution">
    <text evidence="5">The sequence shown here is derived from an EMBL/GenBank/DDBJ whole genome shotgun (WGS) entry which is preliminary data.</text>
</comment>
<comment type="subcellular location">
    <subcellularLocation>
        <location evidence="1">Endomembrane system</location>
        <topology evidence="1">Multi-pass membrane protein</topology>
    </subcellularLocation>
</comment>
<evidence type="ECO:0000313" key="6">
    <source>
        <dbReference type="Proteomes" id="UP000291189"/>
    </source>
</evidence>
<proteinExistence type="predicted"/>
<keyword evidence="4" id="KW-0472">Membrane</keyword>
<evidence type="ECO:0000313" key="5">
    <source>
        <dbReference type="EMBL" id="RYU09754.1"/>
    </source>
</evidence>
<evidence type="ECO:0000256" key="3">
    <source>
        <dbReference type="ARBA" id="ARBA00022989"/>
    </source>
</evidence>
<keyword evidence="6" id="KW-1185">Reference proteome</keyword>
<dbReference type="GO" id="GO:0012505">
    <property type="term" value="C:endomembrane system"/>
    <property type="evidence" value="ECO:0007669"/>
    <property type="project" value="UniProtKB-SubCell"/>
</dbReference>
<dbReference type="Gene3D" id="1.20.120.1630">
    <property type="match status" value="1"/>
</dbReference>